<proteinExistence type="predicted"/>
<keyword evidence="3" id="KW-0143">Chaperone</keyword>
<accession>A0A2D2CYH2</accession>
<evidence type="ECO:0000313" key="6">
    <source>
        <dbReference type="Proteomes" id="UP000230709"/>
    </source>
</evidence>
<dbReference type="InterPro" id="IPR016103">
    <property type="entry name" value="ProQ/FinO"/>
</dbReference>
<reference evidence="6" key="1">
    <citation type="submission" date="2017-10" db="EMBL/GenBank/DDBJ databases">
        <title>Completed PacBio SMRT sequence of Methylosinus trichosporium OB3b reveals presence of a third large plasmid.</title>
        <authorList>
            <person name="Charles T.C."/>
            <person name="Lynch M.D.J."/>
            <person name="Heil J.R."/>
            <person name="Cheng J."/>
        </authorList>
    </citation>
    <scope>NUCLEOTIDE SEQUENCE [LARGE SCALE GENOMIC DNA]</scope>
    <source>
        <strain evidence="6">OB3b</strain>
    </source>
</reference>
<dbReference type="GO" id="GO:0033592">
    <property type="term" value="F:RNA strand annealing activity"/>
    <property type="evidence" value="ECO:0007669"/>
    <property type="project" value="InterPro"/>
</dbReference>
<sequence length="128" mass="13942">MAIPESRKIFRNRAIATRVRAILEERFPQAFAPAGAEKKPLKIGIDTDILLAMPELTRRGLACALADYAWGPTYCRHVLAGAARIDLDGAPCGHVSEAEAAYAADRLKLFTKRQRKPGQPEKEAAADG</sequence>
<dbReference type="KEGG" id="mtw:CQW49_07690"/>
<keyword evidence="1" id="KW-0963">Cytoplasm</keyword>
<dbReference type="STRING" id="595536.GCA_000178815_03615"/>
<evidence type="ECO:0000259" key="4">
    <source>
        <dbReference type="SMART" id="SM00945"/>
    </source>
</evidence>
<keyword evidence="6" id="KW-1185">Reference proteome</keyword>
<dbReference type="Pfam" id="PF04352">
    <property type="entry name" value="ProQ"/>
    <property type="match status" value="1"/>
</dbReference>
<evidence type="ECO:0000256" key="3">
    <source>
        <dbReference type="ARBA" id="ARBA00023186"/>
    </source>
</evidence>
<evidence type="ECO:0000256" key="1">
    <source>
        <dbReference type="ARBA" id="ARBA00022490"/>
    </source>
</evidence>
<dbReference type="GO" id="GO:0034057">
    <property type="term" value="F:RNA strand-exchange activity"/>
    <property type="evidence" value="ECO:0007669"/>
    <property type="project" value="InterPro"/>
</dbReference>
<gene>
    <name evidence="5" type="ORF">CQW49_07690</name>
</gene>
<protein>
    <recommendedName>
        <fullName evidence="4">ProQ/FinO domain-containing protein</fullName>
    </recommendedName>
</protein>
<feature type="domain" description="ProQ/FinO" evidence="4">
    <location>
        <begin position="14"/>
        <end position="127"/>
    </location>
</feature>
<dbReference type="AlphaFoldDB" id="A0A2D2CYH2"/>
<dbReference type="GO" id="GO:0010608">
    <property type="term" value="P:post-transcriptional regulation of gene expression"/>
    <property type="evidence" value="ECO:0007669"/>
    <property type="project" value="InterPro"/>
</dbReference>
<dbReference type="PANTHER" id="PTHR38106:SF1">
    <property type="entry name" value="RNA CHAPERONE PROQ"/>
    <property type="match status" value="1"/>
</dbReference>
<dbReference type="SMART" id="SM00945">
    <property type="entry name" value="ProQ"/>
    <property type="match status" value="1"/>
</dbReference>
<organism evidence="5 6">
    <name type="scientific">Methylosinus trichosporium (strain ATCC 35070 / NCIMB 11131 / UNIQEM 75 / OB3b)</name>
    <dbReference type="NCBI Taxonomy" id="595536"/>
    <lineage>
        <taxon>Bacteria</taxon>
        <taxon>Pseudomonadati</taxon>
        <taxon>Pseudomonadota</taxon>
        <taxon>Alphaproteobacteria</taxon>
        <taxon>Hyphomicrobiales</taxon>
        <taxon>Methylocystaceae</taxon>
        <taxon>Methylosinus</taxon>
    </lineage>
</organism>
<dbReference type="GO" id="GO:0005829">
    <property type="term" value="C:cytosol"/>
    <property type="evidence" value="ECO:0007669"/>
    <property type="project" value="TreeGrafter"/>
</dbReference>
<dbReference type="SUPFAM" id="SSF48657">
    <property type="entry name" value="FinO-like"/>
    <property type="match status" value="1"/>
</dbReference>
<name>A0A2D2CYH2_METT3</name>
<dbReference type="EMBL" id="CP023737">
    <property type="protein sequence ID" value="ATQ67788.1"/>
    <property type="molecule type" value="Genomic_DNA"/>
</dbReference>
<dbReference type="Gene3D" id="1.10.1710.10">
    <property type="entry name" value="ProQ/FinO domain"/>
    <property type="match status" value="1"/>
</dbReference>
<keyword evidence="2" id="KW-0694">RNA-binding</keyword>
<dbReference type="Proteomes" id="UP000230709">
    <property type="component" value="Chromosome"/>
</dbReference>
<evidence type="ECO:0000313" key="5">
    <source>
        <dbReference type="EMBL" id="ATQ67788.1"/>
    </source>
</evidence>
<dbReference type="PANTHER" id="PTHR38106">
    <property type="entry name" value="RNA CHAPERONE PROQ"/>
    <property type="match status" value="1"/>
</dbReference>
<dbReference type="InterPro" id="IPR023529">
    <property type="entry name" value="ProQ"/>
</dbReference>
<evidence type="ECO:0000256" key="2">
    <source>
        <dbReference type="ARBA" id="ARBA00022884"/>
    </source>
</evidence>
<dbReference type="RefSeq" id="WP_003611125.1">
    <property type="nucleotide sequence ID" value="NZ_ADVE02000001.1"/>
</dbReference>
<dbReference type="InterPro" id="IPR036442">
    <property type="entry name" value="ProQ/FinO_sf"/>
</dbReference>